<dbReference type="Proteomes" id="UP001465755">
    <property type="component" value="Unassembled WGS sequence"/>
</dbReference>
<dbReference type="PROSITE" id="PS00107">
    <property type="entry name" value="PROTEIN_KINASE_ATP"/>
    <property type="match status" value="1"/>
</dbReference>
<dbReference type="PANTHER" id="PTHR37171:SF1">
    <property type="entry name" value="SERINE_THREONINE-PROTEIN KINASE YRZF-RELATED"/>
    <property type="match status" value="1"/>
</dbReference>
<accession>A0AAW1PQP3</accession>
<keyword evidence="1" id="KW-0067">ATP-binding</keyword>
<keyword evidence="3" id="KW-1185">Reference proteome</keyword>
<evidence type="ECO:0008006" key="4">
    <source>
        <dbReference type="Google" id="ProtNLM"/>
    </source>
</evidence>
<evidence type="ECO:0000256" key="1">
    <source>
        <dbReference type="PROSITE-ProRule" id="PRU10141"/>
    </source>
</evidence>
<protein>
    <recommendedName>
        <fullName evidence="4">Protein kinase domain-containing protein</fullName>
    </recommendedName>
</protein>
<dbReference type="AlphaFoldDB" id="A0AAW1PQP3"/>
<dbReference type="InterPro" id="IPR011009">
    <property type="entry name" value="Kinase-like_dom_sf"/>
</dbReference>
<dbReference type="EMBL" id="JALJOQ010000014">
    <property type="protein sequence ID" value="KAK9810755.1"/>
    <property type="molecule type" value="Genomic_DNA"/>
</dbReference>
<dbReference type="SUPFAM" id="SSF56112">
    <property type="entry name" value="Protein kinase-like (PK-like)"/>
    <property type="match status" value="1"/>
</dbReference>
<dbReference type="InterPro" id="IPR017441">
    <property type="entry name" value="Protein_kinase_ATP_BS"/>
</dbReference>
<organism evidence="2 3">
    <name type="scientific">Symbiochloris irregularis</name>
    <dbReference type="NCBI Taxonomy" id="706552"/>
    <lineage>
        <taxon>Eukaryota</taxon>
        <taxon>Viridiplantae</taxon>
        <taxon>Chlorophyta</taxon>
        <taxon>core chlorophytes</taxon>
        <taxon>Trebouxiophyceae</taxon>
        <taxon>Trebouxiales</taxon>
        <taxon>Trebouxiaceae</taxon>
        <taxon>Symbiochloris</taxon>
    </lineage>
</organism>
<reference evidence="2 3" key="1">
    <citation type="journal article" date="2024" name="Nat. Commun.">
        <title>Phylogenomics reveals the evolutionary origins of lichenization in chlorophyte algae.</title>
        <authorList>
            <person name="Puginier C."/>
            <person name="Libourel C."/>
            <person name="Otte J."/>
            <person name="Skaloud P."/>
            <person name="Haon M."/>
            <person name="Grisel S."/>
            <person name="Petersen M."/>
            <person name="Berrin J.G."/>
            <person name="Delaux P.M."/>
            <person name="Dal Grande F."/>
            <person name="Keller J."/>
        </authorList>
    </citation>
    <scope>NUCLEOTIDE SEQUENCE [LARGE SCALE GENOMIC DNA]</scope>
    <source>
        <strain evidence="2 3">SAG 2036</strain>
    </source>
</reference>
<comment type="caution">
    <text evidence="2">The sequence shown here is derived from an EMBL/GenBank/DDBJ whole genome shotgun (WGS) entry which is preliminary data.</text>
</comment>
<evidence type="ECO:0000313" key="2">
    <source>
        <dbReference type="EMBL" id="KAK9810755.1"/>
    </source>
</evidence>
<gene>
    <name evidence="2" type="ORF">WJX73_005322</name>
</gene>
<dbReference type="PANTHER" id="PTHR37171">
    <property type="entry name" value="SERINE/THREONINE-PROTEIN KINASE YRZF-RELATED"/>
    <property type="match status" value="1"/>
</dbReference>
<evidence type="ECO:0000313" key="3">
    <source>
        <dbReference type="Proteomes" id="UP001465755"/>
    </source>
</evidence>
<name>A0AAW1PQP3_9CHLO</name>
<feature type="binding site" evidence="1">
    <location>
        <position position="514"/>
    </location>
    <ligand>
        <name>ATP</name>
        <dbReference type="ChEBI" id="CHEBI:30616"/>
    </ligand>
</feature>
<proteinExistence type="predicted"/>
<sequence length="635" mass="69898">MCPEPVSWLACTCKKGSWPESRQAGVRRRLLLWPAFTESNSAVFAEVSGFGGFETAEAKVKAQTYLARQTSGQLHHLAELLGAKICSAKQQPTRKEYARALTDHLADLPAKLVAQQADLATVMQSVRASAEAAELQPDGVEKLRKHVEDLLCEAHCAVAAEQGQPPTRRRRISFKVDVSSTEALSALASMSHRDRQYLIERDLDALGPFQLATRRELAAMYVNDGWPYAEGVIPNTTYSALLHCSAEIGDDWGASLADKRYLETFDDKELVIYTAPEVPGPLGAEKEVELIMNRNFWTIVGIVLERDPHNFQYRVHQPKSALLGRRPDGHSASQRSWCQLGGAFQLDRVRYTILYTDTLFWMAKWIPDLETPTDSAANAASNTALLSRKQASGQLLISPGVQLTDARQRPVACAAKLMRMAAADWAATSAPTTSPACKRRPVEGGGANIDVDLSAPYVWSDYRWHAVETCSEAGVDSTWRWCWFGYELGTGSTGSVHLGALGQSAQAYTQVAVKAALLRWPESVYFPAPWGRTPKDRLLSEIALLQGPLKPLQGSIVPQVLATGMIGDQLPFYAMEVLEPIQSYVHSREERLQMVQGLSAIHAMGVIHNDVHTDYSVFVGLLVTSAQCTFGSFRI</sequence>
<dbReference type="GO" id="GO:0005524">
    <property type="term" value="F:ATP binding"/>
    <property type="evidence" value="ECO:0007669"/>
    <property type="project" value="UniProtKB-UniRule"/>
</dbReference>
<keyword evidence="1" id="KW-0547">Nucleotide-binding</keyword>
<dbReference type="InterPro" id="IPR052396">
    <property type="entry name" value="Meiotic_Drive_Suppr_Kinase"/>
</dbReference>